<dbReference type="EMBL" id="BOMQ01000092">
    <property type="protein sequence ID" value="GIE53971.1"/>
    <property type="molecule type" value="Genomic_DNA"/>
</dbReference>
<feature type="chain" id="PRO_5038054525" description="Extracellular repeat, HAF family" evidence="1">
    <location>
        <begin position="28"/>
        <end position="335"/>
    </location>
</feature>
<dbReference type="Proteomes" id="UP000647172">
    <property type="component" value="Unassembled WGS sequence"/>
</dbReference>
<dbReference type="AlphaFoldDB" id="A0A919JRJ0"/>
<evidence type="ECO:0000313" key="3">
    <source>
        <dbReference type="Proteomes" id="UP000647172"/>
    </source>
</evidence>
<evidence type="ECO:0000313" key="2">
    <source>
        <dbReference type="EMBL" id="GIE53971.1"/>
    </source>
</evidence>
<evidence type="ECO:0008006" key="4">
    <source>
        <dbReference type="Google" id="ProtNLM"/>
    </source>
</evidence>
<gene>
    <name evidence="2" type="ORF">Ani05nite_75050</name>
</gene>
<comment type="caution">
    <text evidence="2">The sequence shown here is derived from an EMBL/GenBank/DDBJ whole genome shotgun (WGS) entry which is preliminary data.</text>
</comment>
<protein>
    <recommendedName>
        <fullName evidence="4">Extracellular repeat, HAF family</fullName>
    </recommendedName>
</protein>
<name>A0A919JRJ0_9ACTN</name>
<evidence type="ECO:0000256" key="1">
    <source>
        <dbReference type="SAM" id="SignalP"/>
    </source>
</evidence>
<organism evidence="2 3">
    <name type="scientific">Actinoplanes nipponensis</name>
    <dbReference type="NCBI Taxonomy" id="135950"/>
    <lineage>
        <taxon>Bacteria</taxon>
        <taxon>Bacillati</taxon>
        <taxon>Actinomycetota</taxon>
        <taxon>Actinomycetes</taxon>
        <taxon>Micromonosporales</taxon>
        <taxon>Micromonosporaceae</taxon>
        <taxon>Actinoplanes</taxon>
    </lineage>
</organism>
<keyword evidence="3" id="KW-1185">Reference proteome</keyword>
<accession>A0A919JRJ0</accession>
<dbReference type="RefSeq" id="WP_203776442.1">
    <property type="nucleotide sequence ID" value="NZ_BAAAYJ010000090.1"/>
</dbReference>
<dbReference type="InterPro" id="IPR014262">
    <property type="entry name" value="HAF_rpt"/>
</dbReference>
<sequence>MKFVRYAAAVAVTVLAAPVAAPTVAHAAPRRYTAIDLGTLGGAGTTAAELTETGTVVGSSTLADGSRHAFLWRRGVMTDLGTLGGRYSAAVGVNEFGMVAGTAADATGALHGVVWDHGRIIDVGSLNGRPSTYVRGINDRGQVVGESQVPDEHVHRFVWRDGVMTDLGPVEDYTDTIMINNRGQVLGTFYQSPYGYPCDCSAGVLRNGVVTTFGDFNSPAAWMHSYPYDINSRGEAVGWAWKDEQSRRPFRWRDGVLSDLGTLGGPEGTGYAVNELGVVAGVSQNAAGRDLPTLWRGGTVTDLTARGLVETDRIVDINVLGQLLSNRGDRAYLYR</sequence>
<feature type="signal peptide" evidence="1">
    <location>
        <begin position="1"/>
        <end position="27"/>
    </location>
</feature>
<proteinExistence type="predicted"/>
<keyword evidence="1" id="KW-0732">Signal</keyword>
<reference evidence="2" key="1">
    <citation type="submission" date="2021-01" db="EMBL/GenBank/DDBJ databases">
        <title>Whole genome shotgun sequence of Actinoplanes nipponensis NBRC 14063.</title>
        <authorList>
            <person name="Komaki H."/>
            <person name="Tamura T."/>
        </authorList>
    </citation>
    <scope>NUCLEOTIDE SEQUENCE</scope>
    <source>
        <strain evidence="2">NBRC 14063</strain>
    </source>
</reference>
<dbReference type="NCBIfam" id="TIGR02913">
    <property type="entry name" value="HAF_rpt"/>
    <property type="match status" value="3"/>
</dbReference>